<accession>A0AAI9CYG4</accession>
<organism evidence="2 3">
    <name type="scientific">Vibrio navarrensis</name>
    <dbReference type="NCBI Taxonomy" id="29495"/>
    <lineage>
        <taxon>Bacteria</taxon>
        <taxon>Pseudomonadati</taxon>
        <taxon>Pseudomonadota</taxon>
        <taxon>Gammaproteobacteria</taxon>
        <taxon>Vibrionales</taxon>
        <taxon>Vibrionaceae</taxon>
        <taxon>Vibrio</taxon>
    </lineage>
</organism>
<dbReference type="InterPro" id="IPR040704">
    <property type="entry name" value="HEPN_AbiU2"/>
</dbReference>
<dbReference type="Proteomes" id="UP001253463">
    <property type="component" value="Unassembled WGS sequence"/>
</dbReference>
<name>A0AAI9CYG4_9VIBR</name>
<feature type="domain" description="HEPN AbiU2-like" evidence="1">
    <location>
        <begin position="3"/>
        <end position="181"/>
    </location>
</feature>
<dbReference type="Pfam" id="PF18734">
    <property type="entry name" value="HEPN_AbiU2"/>
    <property type="match status" value="1"/>
</dbReference>
<evidence type="ECO:0000313" key="3">
    <source>
        <dbReference type="Proteomes" id="UP001253463"/>
    </source>
</evidence>
<dbReference type="EMBL" id="ABNSCA010000056">
    <property type="protein sequence ID" value="ELN6934722.1"/>
    <property type="molecule type" value="Genomic_DNA"/>
</dbReference>
<proteinExistence type="predicted"/>
<evidence type="ECO:0000313" key="2">
    <source>
        <dbReference type="EMBL" id="ELN6934722.1"/>
    </source>
</evidence>
<comment type="caution">
    <text evidence="2">The sequence shown here is derived from an EMBL/GenBank/DDBJ whole genome shotgun (WGS) entry which is preliminary data.</text>
</comment>
<reference evidence="2" key="1">
    <citation type="submission" date="2023-10" db="EMBL/GenBank/DDBJ databases">
        <authorList>
            <consortium name="PulseNet: The National Subtyping Network for Foodborne Disease Surveillance"/>
        </authorList>
    </citation>
    <scope>NUCLEOTIDE SEQUENCE</scope>
    <source>
        <strain evidence="2">PNUSAV004886</strain>
    </source>
</reference>
<gene>
    <name evidence="2" type="ORF">RZY48_004245</name>
</gene>
<protein>
    <recommendedName>
        <fullName evidence="1">HEPN AbiU2-like domain-containing protein</fullName>
    </recommendedName>
</protein>
<evidence type="ECO:0000259" key="1">
    <source>
        <dbReference type="Pfam" id="PF18734"/>
    </source>
</evidence>
<sequence length="199" mass="22971">MKDEEVLEIFNKLKNEATDMHYRWSLYREVFAGGAEQIELLNISGSNFFYYVQHMMLDQMALSFSKLTDPNQTRVRKQLVENLSLKQMHAYASKTNNTELLGLIVPVYDELSDNCEKFRLLRNKRIAHGDLEHAMHLAEKPLPGISRAYVETALEILRRYLNIIELHYFDSETAYDALIAPEGSGGTRLIEVLRMANNA</sequence>
<dbReference type="AlphaFoldDB" id="A0AAI9CYG4"/>